<sequence length="12" mass="1424">MVVRITVESNYL</sequence>
<proteinExistence type="predicted"/>
<evidence type="ECO:0000313" key="1">
    <source>
        <dbReference type="EMBL" id="JAH72589.1"/>
    </source>
</evidence>
<name>A0A0E9V377_ANGAN</name>
<dbReference type="EMBL" id="GBXM01035988">
    <property type="protein sequence ID" value="JAH72589.1"/>
    <property type="molecule type" value="Transcribed_RNA"/>
</dbReference>
<reference evidence="1" key="1">
    <citation type="submission" date="2014-11" db="EMBL/GenBank/DDBJ databases">
        <authorList>
            <person name="Amaro Gonzalez C."/>
        </authorList>
    </citation>
    <scope>NUCLEOTIDE SEQUENCE</scope>
</reference>
<reference evidence="1" key="2">
    <citation type="journal article" date="2015" name="Fish Shellfish Immunol.">
        <title>Early steps in the European eel (Anguilla anguilla)-Vibrio vulnificus interaction in the gills: Role of the RtxA13 toxin.</title>
        <authorList>
            <person name="Callol A."/>
            <person name="Pajuelo D."/>
            <person name="Ebbesson L."/>
            <person name="Teles M."/>
            <person name="MacKenzie S."/>
            <person name="Amaro C."/>
        </authorList>
    </citation>
    <scope>NUCLEOTIDE SEQUENCE</scope>
</reference>
<organism evidence="1">
    <name type="scientific">Anguilla anguilla</name>
    <name type="common">European freshwater eel</name>
    <name type="synonym">Muraena anguilla</name>
    <dbReference type="NCBI Taxonomy" id="7936"/>
    <lineage>
        <taxon>Eukaryota</taxon>
        <taxon>Metazoa</taxon>
        <taxon>Chordata</taxon>
        <taxon>Craniata</taxon>
        <taxon>Vertebrata</taxon>
        <taxon>Euteleostomi</taxon>
        <taxon>Actinopterygii</taxon>
        <taxon>Neopterygii</taxon>
        <taxon>Teleostei</taxon>
        <taxon>Anguilliformes</taxon>
        <taxon>Anguillidae</taxon>
        <taxon>Anguilla</taxon>
    </lineage>
</organism>
<protein>
    <submittedName>
        <fullName evidence="1">Uncharacterized protein</fullName>
    </submittedName>
</protein>
<accession>A0A0E9V377</accession>